<reference evidence="2" key="1">
    <citation type="submission" date="2023-10" db="EMBL/GenBank/DDBJ databases">
        <authorList>
            <person name="Chen Y."/>
            <person name="Shah S."/>
            <person name="Dougan E. K."/>
            <person name="Thang M."/>
            <person name="Chan C."/>
        </authorList>
    </citation>
    <scope>NUCLEOTIDE SEQUENCE [LARGE SCALE GENOMIC DNA]</scope>
</reference>
<feature type="compositionally biased region" description="Basic and acidic residues" evidence="1">
    <location>
        <begin position="132"/>
        <end position="150"/>
    </location>
</feature>
<dbReference type="EMBL" id="CAUYUJ010019504">
    <property type="protein sequence ID" value="CAK0891694.1"/>
    <property type="molecule type" value="Genomic_DNA"/>
</dbReference>
<evidence type="ECO:0000313" key="2">
    <source>
        <dbReference type="EMBL" id="CAK0891694.1"/>
    </source>
</evidence>
<sequence length="1075" mass="115853">MPAISEAPASCLVELEEACYLNENRLFLCGWVKDIDCLVTFHERFWSRVRRSRQPVPGYRPITLTEVQRAFCLFQGQWAKASRNADKLDGTALSSLPADADELDGRLALAPRQAGQPAPISSNAAAALDGTGESHPKRPRRTCGERRERAAAAGYPSAPAQPPKGKGKPTPPAEHARRASKGDLLRDPATEKEYAPPPCIARRPGLPHPDTIPCGTGAPQRRRPGPSARPADAAKPQRNGCDQAWDHANGQPSAAWAEPPTAPLAAPIRSALLWARDCPDYEQWVIGQVQNWKRVHPRPRRAAARIQRRELLLATGHENTDVRADIMSGFRMRGVLPDTQLFENVDGTDLPDAAALDRALEHALDSKGAMLLEMLQNAKRGPDMAEVLRVTQEECAAGKLDGPLEVWLDAAGRVNSTVPFVQRLPTRRFPRVQGRSATSYKVRPIDDATASGLNFAVATQERMPMAGLASLLDAVSFIAETCRDWGADGVPLIAKGDHAQACRQRQVHPDDAPLLVCLVWDDSVGHAGGYRAYAHKALPFGGFGAVLGLARVAASVSHPLRRIFSVPRNAYVDDFHRASPARWAALHEWAFQELHTILGIPLKGGKNPGPAAVLDLLGLDVLSAPRWAGPRLTAKRRAALSNDVGAALRAQRLSKRDAARLGGQLGFATSAMFGRVGRACASPVSAHAGGWSRRLARALSRWKSLLQCPLYHKRVHGADRPVVVGWVAGSRDMEAGSGTIGGMRLSPISGGHSFSAHIPPRLCAELLEVGKKQRNTQSELLAVLVLLLSCPEVVRGARLVLFEDNTPALENIRRGAAADDDSVAMVGAIWPLLDVLGTELWIEWVASDSNPADSFSGPDGPDKRAEAAALARRYHLQAAEPSFPAPFHMDADARATAASAAQEDRKHNDRSHRARTALRLKAVDAGTLAAQLGAISFDAGDEQITLGWARTRRQAGRRYLLRLLCLAARPHASGQSAATVGLRKASWPRAPTGAVRCTAAAIIKGAGSARAAAARRWPRAPAPDAAWVEENDVAIGFYEVSIASAKERRQAAPLRRLGLEAAGADARPRRRAEPL</sequence>
<name>A0ABN9WXP8_9DINO</name>
<evidence type="ECO:0008006" key="4">
    <source>
        <dbReference type="Google" id="ProtNLM"/>
    </source>
</evidence>
<gene>
    <name evidence="2" type="ORF">PCOR1329_LOCUS71558</name>
</gene>
<feature type="region of interest" description="Disordered" evidence="1">
    <location>
        <begin position="112"/>
        <end position="258"/>
    </location>
</feature>
<comment type="caution">
    <text evidence="2">The sequence shown here is derived from an EMBL/GenBank/DDBJ whole genome shotgun (WGS) entry which is preliminary data.</text>
</comment>
<feature type="region of interest" description="Disordered" evidence="1">
    <location>
        <begin position="893"/>
        <end position="913"/>
    </location>
</feature>
<proteinExistence type="predicted"/>
<dbReference type="InterPro" id="IPR052055">
    <property type="entry name" value="Hepadnavirus_pol/RT"/>
</dbReference>
<protein>
    <recommendedName>
        <fullName evidence="4">RNase H type-1 domain-containing protein</fullName>
    </recommendedName>
</protein>
<organism evidence="2 3">
    <name type="scientific">Prorocentrum cordatum</name>
    <dbReference type="NCBI Taxonomy" id="2364126"/>
    <lineage>
        <taxon>Eukaryota</taxon>
        <taxon>Sar</taxon>
        <taxon>Alveolata</taxon>
        <taxon>Dinophyceae</taxon>
        <taxon>Prorocentrales</taxon>
        <taxon>Prorocentraceae</taxon>
        <taxon>Prorocentrum</taxon>
    </lineage>
</organism>
<dbReference type="Proteomes" id="UP001189429">
    <property type="component" value="Unassembled WGS sequence"/>
</dbReference>
<dbReference type="PANTHER" id="PTHR33050">
    <property type="entry name" value="REVERSE TRANSCRIPTASE DOMAIN-CONTAINING PROTEIN"/>
    <property type="match status" value="1"/>
</dbReference>
<evidence type="ECO:0000256" key="1">
    <source>
        <dbReference type="SAM" id="MobiDB-lite"/>
    </source>
</evidence>
<accession>A0ABN9WXP8</accession>
<feature type="compositionally biased region" description="Basic and acidic residues" evidence="1">
    <location>
        <begin position="174"/>
        <end position="194"/>
    </location>
</feature>
<evidence type="ECO:0000313" key="3">
    <source>
        <dbReference type="Proteomes" id="UP001189429"/>
    </source>
</evidence>
<dbReference type="PANTHER" id="PTHR33050:SF7">
    <property type="entry name" value="RIBONUCLEASE H"/>
    <property type="match status" value="1"/>
</dbReference>
<keyword evidence="3" id="KW-1185">Reference proteome</keyword>